<keyword evidence="1" id="KW-1133">Transmembrane helix</keyword>
<evidence type="ECO:0000256" key="1">
    <source>
        <dbReference type="SAM" id="Phobius"/>
    </source>
</evidence>
<dbReference type="AlphaFoldDB" id="A0AAD4N950"/>
<keyword evidence="3" id="KW-1185">Reference proteome</keyword>
<sequence length="161" mass="17685">MIPCFIVRSTKPYLDIVPETIQLDYISPCLFQPRHISILTSWIRLCSPKAQNVINDWDELSKIRYSRFGSRWVGHSLTLVAVQRAYKYGPISEKSNNSTFNSQFNQISAMISQILFNLVVLFAALMVALSAVPGAFADPDPQVIGLGGQGAGLPVGANVGK</sequence>
<accession>A0AAD4N950</accession>
<protein>
    <submittedName>
        <fullName evidence="2">Uncharacterized protein</fullName>
    </submittedName>
</protein>
<reference evidence="2" key="1">
    <citation type="submission" date="2022-01" db="EMBL/GenBank/DDBJ databases">
        <title>Genome Sequence Resource for Two Populations of Ditylenchus destructor, the Migratory Endoparasitic Phytonematode.</title>
        <authorList>
            <person name="Zhang H."/>
            <person name="Lin R."/>
            <person name="Xie B."/>
        </authorList>
    </citation>
    <scope>NUCLEOTIDE SEQUENCE</scope>
    <source>
        <strain evidence="2">BazhouSP</strain>
    </source>
</reference>
<proteinExistence type="predicted"/>
<keyword evidence="1" id="KW-0472">Membrane</keyword>
<organism evidence="2 3">
    <name type="scientific">Ditylenchus destructor</name>
    <dbReference type="NCBI Taxonomy" id="166010"/>
    <lineage>
        <taxon>Eukaryota</taxon>
        <taxon>Metazoa</taxon>
        <taxon>Ecdysozoa</taxon>
        <taxon>Nematoda</taxon>
        <taxon>Chromadorea</taxon>
        <taxon>Rhabditida</taxon>
        <taxon>Tylenchina</taxon>
        <taxon>Tylenchomorpha</taxon>
        <taxon>Sphaerularioidea</taxon>
        <taxon>Anguinidae</taxon>
        <taxon>Anguininae</taxon>
        <taxon>Ditylenchus</taxon>
    </lineage>
</organism>
<feature type="transmembrane region" description="Helical" evidence="1">
    <location>
        <begin position="114"/>
        <end position="136"/>
    </location>
</feature>
<keyword evidence="1" id="KW-0812">Transmembrane</keyword>
<dbReference type="EMBL" id="JAKKPZ010000004">
    <property type="protein sequence ID" value="KAI1721917.1"/>
    <property type="molecule type" value="Genomic_DNA"/>
</dbReference>
<gene>
    <name evidence="2" type="ORF">DdX_04204</name>
</gene>
<name>A0AAD4N950_9BILA</name>
<dbReference type="Proteomes" id="UP001201812">
    <property type="component" value="Unassembled WGS sequence"/>
</dbReference>
<evidence type="ECO:0000313" key="2">
    <source>
        <dbReference type="EMBL" id="KAI1721917.1"/>
    </source>
</evidence>
<evidence type="ECO:0000313" key="3">
    <source>
        <dbReference type="Proteomes" id="UP001201812"/>
    </source>
</evidence>
<comment type="caution">
    <text evidence="2">The sequence shown here is derived from an EMBL/GenBank/DDBJ whole genome shotgun (WGS) entry which is preliminary data.</text>
</comment>